<organism evidence="4 5">
    <name type="scientific">Paraphoma chrysanthemicola</name>
    <dbReference type="NCBI Taxonomy" id="798071"/>
    <lineage>
        <taxon>Eukaryota</taxon>
        <taxon>Fungi</taxon>
        <taxon>Dikarya</taxon>
        <taxon>Ascomycota</taxon>
        <taxon>Pezizomycotina</taxon>
        <taxon>Dothideomycetes</taxon>
        <taxon>Pleosporomycetidae</taxon>
        <taxon>Pleosporales</taxon>
        <taxon>Pleosporineae</taxon>
        <taxon>Phaeosphaeriaceae</taxon>
        <taxon>Paraphoma</taxon>
    </lineage>
</organism>
<feature type="compositionally biased region" description="Polar residues" evidence="2">
    <location>
        <begin position="622"/>
        <end position="634"/>
    </location>
</feature>
<feature type="region of interest" description="Disordered" evidence="2">
    <location>
        <begin position="561"/>
        <end position="605"/>
    </location>
</feature>
<feature type="compositionally biased region" description="Basic and acidic residues" evidence="2">
    <location>
        <begin position="500"/>
        <end position="519"/>
    </location>
</feature>
<accession>A0A8K0QW81</accession>
<sequence length="1088" mass="121939">MSVQPDGVGFQEESDPFNPSDKADPRRIERFADYKHHNIPERNMDLSIINNRNNCADLEECLRGIGSHLLPCESIYAEPSYTHQASRSLERTRGHGDVALSFLKTSSVGPHVTPEQRSLPHAHDVSVSLDRDCVMVSKHASMADCEPWHSRVIDYTVRPSNCSPGMTREFITGITSVERNLKDLSTCQQVSSEAMSEISGPGQPEFGQLTQNANTTWDYSVTGQDTTDASFPRDMMDHDQNLGPAPGLNSVVMTNSQEAQLLDMPDQIRSAAGPLSPLISGPPFKAANLLQCPQRNCHARFSGKYWQRNLQRHLPLKHGIKVPLYLCEQEGCGKTFIRQDARLKHYRKSHPSISERIASTVQAIKMEGMQHSTSSESSPYLEAWSPALPYVPRESAVDSEDMPSMFSKLTSVHQDLRSNHAQERETFDYEPRVCAESSQRPDARSEHCRIRLRDLVPKLISSHDGQEWTQPTPIVDDMIPTKLDILLPKDRLTSRSVATELRHHSTEERSGQNSRRDSEVVGASVPKWRNIESRKGHHDEVGSSVESHGQTTLEADLLGHNDLEIGPNTHDSPPSEVDTPDESDADERSMTSFPNDPSEQDNMLNMVDKPGRIHLRDWLTTVKTRTHSNSPKVNSSTPVSSETSASKTLAGSKRNADDPPDDDASGKRLRKRRPRIMLDEGQVAEEMYACPFPKKDPRRYTRCWDYAFEKGKFPNLKQHFKRHHLIPFHCPRCGLEFTGDDKDAKRDRHLRQQPQCPRVDLIGRWNGITADQWRRIKKTKQRTITEHDYWMHVYDILFSSQPISGHPYHEDYKTLEVRILIGTTSSAITNNLIPFLTAQGLFANLSDATQTDLTNNLQNLVAAGVNNGFDIAGIEVDRTPPCLPLQELSVSATVPERRDPNDGLFVHASGSLSEESRSPYDMMESVHSDAPTAINKDPHGDPSKDTMAAIQNVQRNDTLGIMNNCSRTCLSNKFTAAQLDFQLSNALSTMTDGLHVRSYNNTLAAIPFIQRNDILTTMNEDPHGAPSDAIIDAEQDTQVGKDSRAWNNDVNPPFDSSTFIDWNSCDQFLFGEYVADGTPVGDIPDIDE</sequence>
<keyword evidence="5" id="KW-1185">Reference proteome</keyword>
<dbReference type="Gene3D" id="3.30.160.60">
    <property type="entry name" value="Classic Zinc Finger"/>
    <property type="match status" value="1"/>
</dbReference>
<dbReference type="PANTHER" id="PTHR38166">
    <property type="entry name" value="C2H2-TYPE DOMAIN-CONTAINING PROTEIN-RELATED"/>
    <property type="match status" value="1"/>
</dbReference>
<keyword evidence="1" id="KW-0862">Zinc</keyword>
<protein>
    <recommendedName>
        <fullName evidence="3">C2H2-type domain-containing protein</fullName>
    </recommendedName>
</protein>
<dbReference type="SMART" id="SM00355">
    <property type="entry name" value="ZnF_C2H2"/>
    <property type="match status" value="2"/>
</dbReference>
<evidence type="ECO:0000313" key="5">
    <source>
        <dbReference type="Proteomes" id="UP000813461"/>
    </source>
</evidence>
<feature type="region of interest" description="Disordered" evidence="2">
    <location>
        <begin position="622"/>
        <end position="678"/>
    </location>
</feature>
<evidence type="ECO:0000313" key="4">
    <source>
        <dbReference type="EMBL" id="KAH7071612.1"/>
    </source>
</evidence>
<dbReference type="EMBL" id="JAGMVJ010000024">
    <property type="protein sequence ID" value="KAH7071612.1"/>
    <property type="molecule type" value="Genomic_DNA"/>
</dbReference>
<feature type="compositionally biased region" description="Basic and acidic residues" evidence="2">
    <location>
        <begin position="529"/>
        <end position="541"/>
    </location>
</feature>
<dbReference type="OrthoDB" id="6365676at2759"/>
<reference evidence="4" key="1">
    <citation type="journal article" date="2021" name="Nat. Commun.">
        <title>Genetic determinants of endophytism in the Arabidopsis root mycobiome.</title>
        <authorList>
            <person name="Mesny F."/>
            <person name="Miyauchi S."/>
            <person name="Thiergart T."/>
            <person name="Pickel B."/>
            <person name="Atanasova L."/>
            <person name="Karlsson M."/>
            <person name="Huettel B."/>
            <person name="Barry K.W."/>
            <person name="Haridas S."/>
            <person name="Chen C."/>
            <person name="Bauer D."/>
            <person name="Andreopoulos W."/>
            <person name="Pangilinan J."/>
            <person name="LaButti K."/>
            <person name="Riley R."/>
            <person name="Lipzen A."/>
            <person name="Clum A."/>
            <person name="Drula E."/>
            <person name="Henrissat B."/>
            <person name="Kohler A."/>
            <person name="Grigoriev I.V."/>
            <person name="Martin F.M."/>
            <person name="Hacquard S."/>
        </authorList>
    </citation>
    <scope>NUCLEOTIDE SEQUENCE</scope>
    <source>
        <strain evidence="4">MPI-SDFR-AT-0120</strain>
    </source>
</reference>
<feature type="region of interest" description="Disordered" evidence="2">
    <location>
        <begin position="496"/>
        <end position="549"/>
    </location>
</feature>
<dbReference type="AlphaFoldDB" id="A0A8K0QW81"/>
<proteinExistence type="predicted"/>
<dbReference type="GO" id="GO:0008270">
    <property type="term" value="F:zinc ion binding"/>
    <property type="evidence" value="ECO:0007669"/>
    <property type="project" value="UniProtKB-KW"/>
</dbReference>
<evidence type="ECO:0000259" key="3">
    <source>
        <dbReference type="PROSITE" id="PS50157"/>
    </source>
</evidence>
<feature type="region of interest" description="Disordered" evidence="2">
    <location>
        <begin position="1"/>
        <end position="25"/>
    </location>
</feature>
<keyword evidence="1" id="KW-0863">Zinc-finger</keyword>
<keyword evidence="1" id="KW-0479">Metal-binding</keyword>
<dbReference type="PANTHER" id="PTHR38166:SF1">
    <property type="entry name" value="C2H2-TYPE DOMAIN-CONTAINING PROTEIN"/>
    <property type="match status" value="1"/>
</dbReference>
<dbReference type="PROSITE" id="PS00028">
    <property type="entry name" value="ZINC_FINGER_C2H2_1"/>
    <property type="match status" value="1"/>
</dbReference>
<dbReference type="InterPro" id="IPR013087">
    <property type="entry name" value="Znf_C2H2_type"/>
</dbReference>
<dbReference type="PROSITE" id="PS50157">
    <property type="entry name" value="ZINC_FINGER_C2H2_2"/>
    <property type="match status" value="1"/>
</dbReference>
<evidence type="ECO:0000256" key="2">
    <source>
        <dbReference type="SAM" id="MobiDB-lite"/>
    </source>
</evidence>
<feature type="domain" description="C2H2-type" evidence="3">
    <location>
        <begin position="325"/>
        <end position="355"/>
    </location>
</feature>
<feature type="compositionally biased region" description="Polar residues" evidence="2">
    <location>
        <begin position="590"/>
        <end position="603"/>
    </location>
</feature>
<dbReference type="Proteomes" id="UP000813461">
    <property type="component" value="Unassembled WGS sequence"/>
</dbReference>
<feature type="compositionally biased region" description="Low complexity" evidence="2">
    <location>
        <begin position="635"/>
        <end position="646"/>
    </location>
</feature>
<evidence type="ECO:0000256" key="1">
    <source>
        <dbReference type="PROSITE-ProRule" id="PRU00042"/>
    </source>
</evidence>
<name>A0A8K0QW81_9PLEO</name>
<comment type="caution">
    <text evidence="4">The sequence shown here is derived from an EMBL/GenBank/DDBJ whole genome shotgun (WGS) entry which is preliminary data.</text>
</comment>
<gene>
    <name evidence="4" type="ORF">FB567DRAFT_633493</name>
</gene>